<gene>
    <name evidence="12" type="primary">rbsK</name>
    <name evidence="14" type="ORF">CBQ26_01605</name>
</gene>
<comment type="caution">
    <text evidence="12">Lacks conserved residue(s) required for the propagation of feature annotation.</text>
</comment>
<keyword evidence="15" id="KW-1185">Reference proteome</keyword>
<protein>
    <recommendedName>
        <fullName evidence="3 12">Ribokinase</fullName>
        <shortName evidence="12">RK</shortName>
        <ecNumber evidence="2 12">2.7.1.15</ecNumber>
    </recommendedName>
</protein>
<comment type="caution">
    <text evidence="14">The sequence shown here is derived from an EMBL/GenBank/DDBJ whole genome shotgun (WGS) entry which is preliminary data.</text>
</comment>
<dbReference type="InterPro" id="IPR029056">
    <property type="entry name" value="Ribokinase-like"/>
</dbReference>
<keyword evidence="10 12" id="KW-0630">Potassium</keyword>
<evidence type="ECO:0000313" key="15">
    <source>
        <dbReference type="Proteomes" id="UP000197208"/>
    </source>
</evidence>
<dbReference type="Gene3D" id="3.40.1190.20">
    <property type="match status" value="1"/>
</dbReference>
<keyword evidence="4 12" id="KW-0808">Transferase</keyword>
<keyword evidence="6 12" id="KW-0547">Nucleotide-binding</keyword>
<evidence type="ECO:0000256" key="6">
    <source>
        <dbReference type="ARBA" id="ARBA00022741"/>
    </source>
</evidence>
<evidence type="ECO:0000256" key="9">
    <source>
        <dbReference type="ARBA" id="ARBA00022842"/>
    </source>
</evidence>
<comment type="function">
    <text evidence="12">Catalyzes the phosphorylation of ribose at O-5 in a reaction requiring ATP and magnesium. The resulting D-ribose-5-phosphate can then be used either for sythesis of nucleotides, histidine, and tryptophan, or as a component of the pentose phosphate pathway.</text>
</comment>
<dbReference type="PROSITE" id="PS00583">
    <property type="entry name" value="PFKB_KINASES_1"/>
    <property type="match status" value="1"/>
</dbReference>
<comment type="activity regulation">
    <text evidence="12">Activated by a monovalent cation that binds near, but not in, the active site. The most likely occupant of the site in vivo is potassium. Ion binding induces a conformational change that may alter substrate affinity.</text>
</comment>
<dbReference type="InterPro" id="IPR002139">
    <property type="entry name" value="Ribo/fructo_kinase"/>
</dbReference>
<evidence type="ECO:0000256" key="10">
    <source>
        <dbReference type="ARBA" id="ARBA00022958"/>
    </source>
</evidence>
<feature type="binding site" evidence="12">
    <location>
        <position position="282"/>
    </location>
    <ligand>
        <name>K(+)</name>
        <dbReference type="ChEBI" id="CHEBI:29103"/>
    </ligand>
</feature>
<keyword evidence="9 12" id="KW-0460">Magnesium</keyword>
<feature type="active site" description="Proton acceptor" evidence="12">
    <location>
        <position position="243"/>
    </location>
</feature>
<keyword evidence="5 12" id="KW-0479">Metal-binding</keyword>
<feature type="binding site" evidence="12">
    <location>
        <begin position="242"/>
        <end position="243"/>
    </location>
    <ligand>
        <name>ATP</name>
        <dbReference type="ChEBI" id="CHEBI:30616"/>
    </ligand>
</feature>
<dbReference type="InterPro" id="IPR011611">
    <property type="entry name" value="PfkB_dom"/>
</dbReference>
<evidence type="ECO:0000256" key="4">
    <source>
        <dbReference type="ARBA" id="ARBA00022679"/>
    </source>
</evidence>
<dbReference type="InterPro" id="IPR002173">
    <property type="entry name" value="Carboh/pur_kinase_PfkB_CS"/>
</dbReference>
<feature type="binding site" evidence="12">
    <location>
        <position position="243"/>
    </location>
    <ligand>
        <name>substrate</name>
    </ligand>
</feature>
<dbReference type="PANTHER" id="PTHR10584">
    <property type="entry name" value="SUGAR KINASE"/>
    <property type="match status" value="1"/>
</dbReference>
<feature type="binding site" evidence="12">
    <location>
        <begin position="37"/>
        <end position="41"/>
    </location>
    <ligand>
        <name>substrate</name>
    </ligand>
</feature>
<reference evidence="14 15" key="1">
    <citation type="submission" date="2017-05" db="EMBL/GenBank/DDBJ databases">
        <title>De novo genome assembly of Deniococcus indicus strain DR1.</title>
        <authorList>
            <person name="Chauhan D."/>
            <person name="Yennamalli R.M."/>
            <person name="Priyadarshini R."/>
        </authorList>
    </citation>
    <scope>NUCLEOTIDE SEQUENCE [LARGE SCALE GENOMIC DNA]</scope>
    <source>
        <strain evidence="14 15">DR1</strain>
    </source>
</reference>
<evidence type="ECO:0000256" key="2">
    <source>
        <dbReference type="ARBA" id="ARBA00012035"/>
    </source>
</evidence>
<evidence type="ECO:0000256" key="5">
    <source>
        <dbReference type="ARBA" id="ARBA00022723"/>
    </source>
</evidence>
<dbReference type="EC" id="2.7.1.15" evidence="2 12"/>
<comment type="subcellular location">
    <subcellularLocation>
        <location evidence="12">Cytoplasm</location>
    </subcellularLocation>
</comment>
<comment type="similarity">
    <text evidence="1">Belongs to the carbohydrate kinase pfkB family.</text>
</comment>
<dbReference type="PANTHER" id="PTHR10584:SF166">
    <property type="entry name" value="RIBOKINASE"/>
    <property type="match status" value="1"/>
</dbReference>
<evidence type="ECO:0000313" key="14">
    <source>
        <dbReference type="EMBL" id="OWL98589.1"/>
    </source>
</evidence>
<dbReference type="GO" id="GO:0005524">
    <property type="term" value="F:ATP binding"/>
    <property type="evidence" value="ECO:0007669"/>
    <property type="project" value="UniProtKB-UniRule"/>
</dbReference>
<dbReference type="GO" id="GO:0004747">
    <property type="term" value="F:ribokinase activity"/>
    <property type="evidence" value="ECO:0007669"/>
    <property type="project" value="UniProtKB-UniRule"/>
</dbReference>
<evidence type="ECO:0000256" key="8">
    <source>
        <dbReference type="ARBA" id="ARBA00022840"/>
    </source>
</evidence>
<dbReference type="PRINTS" id="PR00990">
    <property type="entry name" value="RIBOKINASE"/>
</dbReference>
<dbReference type="GO" id="GO:0019303">
    <property type="term" value="P:D-ribose catabolic process"/>
    <property type="evidence" value="ECO:0007669"/>
    <property type="project" value="UniProtKB-UniRule"/>
</dbReference>
<evidence type="ECO:0000256" key="3">
    <source>
        <dbReference type="ARBA" id="ARBA00016943"/>
    </source>
</evidence>
<name>A0A246BSD7_9DEIO</name>
<comment type="similarity">
    <text evidence="12">Belongs to the carbohydrate kinase PfkB family. Ribokinase subfamily.</text>
</comment>
<evidence type="ECO:0000256" key="11">
    <source>
        <dbReference type="ARBA" id="ARBA00023277"/>
    </source>
</evidence>
<feature type="binding site" evidence="12">
    <location>
        <position position="273"/>
    </location>
    <ligand>
        <name>K(+)</name>
        <dbReference type="ChEBI" id="CHEBI:29103"/>
    </ligand>
</feature>
<comment type="cofactor">
    <cofactor evidence="12">
        <name>Mg(2+)</name>
        <dbReference type="ChEBI" id="CHEBI:18420"/>
    </cofactor>
    <text evidence="12">Requires a divalent cation, most likely magnesium in vivo, as an electrophilic catalyst to aid phosphoryl group transfer. It is the chelate of the metal and the nucleotide that is the actual substrate.</text>
</comment>
<feature type="binding site" evidence="12">
    <location>
        <begin position="9"/>
        <end position="11"/>
    </location>
    <ligand>
        <name>substrate</name>
    </ligand>
</feature>
<dbReference type="EMBL" id="NHMK01000006">
    <property type="protein sequence ID" value="OWL98589.1"/>
    <property type="molecule type" value="Genomic_DNA"/>
</dbReference>
<evidence type="ECO:0000256" key="12">
    <source>
        <dbReference type="HAMAP-Rule" id="MF_01987"/>
    </source>
</evidence>
<feature type="binding site" evidence="12">
    <location>
        <position position="278"/>
    </location>
    <ligand>
        <name>K(+)</name>
        <dbReference type="ChEBI" id="CHEBI:29103"/>
    </ligand>
</feature>
<feature type="binding site" evidence="12">
    <location>
        <begin position="211"/>
        <end position="216"/>
    </location>
    <ligand>
        <name>ATP</name>
        <dbReference type="ChEBI" id="CHEBI:30616"/>
    </ligand>
</feature>
<keyword evidence="11 12" id="KW-0119">Carbohydrate metabolism</keyword>
<dbReference type="Pfam" id="PF00294">
    <property type="entry name" value="PfkB"/>
    <property type="match status" value="1"/>
</dbReference>
<dbReference type="OrthoDB" id="9775849at2"/>
<comment type="subunit">
    <text evidence="12">Homodimer.</text>
</comment>
<comment type="pathway">
    <text evidence="12">Carbohydrate metabolism; D-ribose degradation; D-ribose 5-phosphate from beta-D-ribopyranose: step 2/2.</text>
</comment>
<dbReference type="HAMAP" id="MF_01987">
    <property type="entry name" value="Ribokinase"/>
    <property type="match status" value="1"/>
</dbReference>
<feature type="domain" description="Carbohydrate kinase PfkB" evidence="13">
    <location>
        <begin position="2"/>
        <end position="285"/>
    </location>
</feature>
<dbReference type="RefSeq" id="WP_088246866.1">
    <property type="nucleotide sequence ID" value="NZ_NHMK01000006.1"/>
</dbReference>
<evidence type="ECO:0000256" key="7">
    <source>
        <dbReference type="ARBA" id="ARBA00022777"/>
    </source>
</evidence>
<sequence length="309" mass="30871">MILVAGSANLDFITRVPHLPRPGETVLGPAFTTAPGGKGANQAVACARSGHPTRFFGALGDDPYAAPLRESLCASGVQDTTLTLDAPTGAAFITVADSGENVIAVASGANALLTPEHRPDFTDVTHLILQLELPLVTVQAYARSARERGVTVVLNAAPAPTSPLPAELLANVDVLVVNEGELSTLTGAAHGGLSEQLHAAQALGPGTVIVTLGGAGSVAVHGGQRIEVAAHPVTVRDTTGAGDTFVGVLTGALGEGLSLPQAMREASVAASLACTREGAQPSMPSRHELDRALAQGGVGAGLPAGGPGV</sequence>
<keyword evidence="12" id="KW-0963">Cytoplasm</keyword>
<dbReference type="GO" id="GO:0046872">
    <property type="term" value="F:metal ion binding"/>
    <property type="evidence" value="ECO:0007669"/>
    <property type="project" value="UniProtKB-KW"/>
</dbReference>
<accession>A0A246BSD7</accession>
<dbReference type="InterPro" id="IPR011877">
    <property type="entry name" value="Ribokinase"/>
</dbReference>
<feature type="binding site" evidence="12">
    <location>
        <position position="239"/>
    </location>
    <ligand>
        <name>K(+)</name>
        <dbReference type="ChEBI" id="CHEBI:29103"/>
    </ligand>
</feature>
<feature type="binding site" evidence="12">
    <location>
        <position position="237"/>
    </location>
    <ligand>
        <name>K(+)</name>
        <dbReference type="ChEBI" id="CHEBI:29103"/>
    </ligand>
</feature>
<feature type="binding site" evidence="12">
    <location>
        <position position="276"/>
    </location>
    <ligand>
        <name>K(+)</name>
        <dbReference type="ChEBI" id="CHEBI:29103"/>
    </ligand>
</feature>
<dbReference type="SUPFAM" id="SSF53613">
    <property type="entry name" value="Ribokinase-like"/>
    <property type="match status" value="1"/>
</dbReference>
<evidence type="ECO:0000256" key="1">
    <source>
        <dbReference type="ARBA" id="ARBA00005380"/>
    </source>
</evidence>
<keyword evidence="7 12" id="KW-0418">Kinase</keyword>
<proteinExistence type="inferred from homology"/>
<feature type="binding site" evidence="12">
    <location>
        <position position="178"/>
    </location>
    <ligand>
        <name>ATP</name>
        <dbReference type="ChEBI" id="CHEBI:30616"/>
    </ligand>
</feature>
<dbReference type="AlphaFoldDB" id="A0A246BSD7"/>
<dbReference type="Proteomes" id="UP000197208">
    <property type="component" value="Unassembled WGS sequence"/>
</dbReference>
<dbReference type="UniPathway" id="UPA00916">
    <property type="reaction ID" value="UER00889"/>
</dbReference>
<comment type="catalytic activity">
    <reaction evidence="12">
        <text>D-ribose + ATP = D-ribose 5-phosphate + ADP + H(+)</text>
        <dbReference type="Rhea" id="RHEA:13697"/>
        <dbReference type="ChEBI" id="CHEBI:15378"/>
        <dbReference type="ChEBI" id="CHEBI:30616"/>
        <dbReference type="ChEBI" id="CHEBI:47013"/>
        <dbReference type="ChEBI" id="CHEBI:78346"/>
        <dbReference type="ChEBI" id="CHEBI:456216"/>
        <dbReference type="EC" id="2.7.1.15"/>
    </reaction>
</comment>
<feature type="binding site" evidence="12">
    <location>
        <position position="132"/>
    </location>
    <ligand>
        <name>substrate</name>
    </ligand>
</feature>
<organism evidence="14 15">
    <name type="scientific">Deinococcus indicus</name>
    <dbReference type="NCBI Taxonomy" id="223556"/>
    <lineage>
        <taxon>Bacteria</taxon>
        <taxon>Thermotogati</taxon>
        <taxon>Deinococcota</taxon>
        <taxon>Deinococci</taxon>
        <taxon>Deinococcales</taxon>
        <taxon>Deinococcaceae</taxon>
        <taxon>Deinococcus</taxon>
    </lineage>
</organism>
<evidence type="ECO:0000259" key="13">
    <source>
        <dbReference type="Pfam" id="PF00294"/>
    </source>
</evidence>
<keyword evidence="8 12" id="KW-0067">ATP-binding</keyword>
<dbReference type="CDD" id="cd01174">
    <property type="entry name" value="ribokinase"/>
    <property type="match status" value="1"/>
</dbReference>
<dbReference type="GO" id="GO:0005829">
    <property type="term" value="C:cytosol"/>
    <property type="evidence" value="ECO:0007669"/>
    <property type="project" value="TreeGrafter"/>
</dbReference>